<evidence type="ECO:0000256" key="1">
    <source>
        <dbReference type="SAM" id="MobiDB-lite"/>
    </source>
</evidence>
<evidence type="ECO:0000313" key="3">
    <source>
        <dbReference type="Proteomes" id="UP000019373"/>
    </source>
</evidence>
<name>U1HLV7_ENDPU</name>
<dbReference type="EMBL" id="KE721227">
    <property type="protein sequence ID" value="ERF71260.1"/>
    <property type="molecule type" value="Genomic_DNA"/>
</dbReference>
<sequence>MTNRPVSRPRPSDVAGDGNGSHGGLQDQSNSVWKDVFPMIPAAARLVRPHVQPSYPTRAACEEDVLVKLVEQNYSWPPVEKTRPERVQRFLKRCIFNYLFTQSTSDNTVTMTEQTTVITGKKSTSTNIHQKHPSSALSTAKTPATLSSAQTPSTPATVRVLASPSTAKPLATSMTSRMSRREMQVLGVMDSLDNEQEIALAMCETWTVWPAIPLTRSSEWSPSPTGRSMIGSIAKSWLHILSKSPATS</sequence>
<dbReference type="RefSeq" id="XP_007803082.1">
    <property type="nucleotide sequence ID" value="XM_007804891.1"/>
</dbReference>
<accession>U1HLV7</accession>
<feature type="region of interest" description="Disordered" evidence="1">
    <location>
        <begin position="1"/>
        <end position="30"/>
    </location>
</feature>
<reference evidence="3" key="1">
    <citation type="journal article" date="2014" name="BMC Genomics">
        <title>Genome characteristics reveal the impact of lichenization on lichen-forming fungus Endocarpon pusillum Hedwig (Verrucariales, Ascomycota).</title>
        <authorList>
            <person name="Wang Y.-Y."/>
            <person name="Liu B."/>
            <person name="Zhang X.-Y."/>
            <person name="Zhou Q.-M."/>
            <person name="Zhang T."/>
            <person name="Li H."/>
            <person name="Yu Y.-F."/>
            <person name="Zhang X.-L."/>
            <person name="Hao X.-Y."/>
            <person name="Wang M."/>
            <person name="Wang L."/>
            <person name="Wei J.-C."/>
        </authorList>
    </citation>
    <scope>NUCLEOTIDE SEQUENCE [LARGE SCALE GENOMIC DNA]</scope>
    <source>
        <strain evidence="3">Z07020 / HMAS-L-300199</strain>
    </source>
</reference>
<evidence type="ECO:0000313" key="2">
    <source>
        <dbReference type="EMBL" id="ERF71260.1"/>
    </source>
</evidence>
<dbReference type="AlphaFoldDB" id="U1HLV7"/>
<organism evidence="2 3">
    <name type="scientific">Endocarpon pusillum (strain Z07020 / HMAS-L-300199)</name>
    <name type="common">Lichen-forming fungus</name>
    <dbReference type="NCBI Taxonomy" id="1263415"/>
    <lineage>
        <taxon>Eukaryota</taxon>
        <taxon>Fungi</taxon>
        <taxon>Dikarya</taxon>
        <taxon>Ascomycota</taxon>
        <taxon>Pezizomycotina</taxon>
        <taxon>Eurotiomycetes</taxon>
        <taxon>Chaetothyriomycetidae</taxon>
        <taxon>Verrucariales</taxon>
        <taxon>Verrucariaceae</taxon>
        <taxon>Endocarpon</taxon>
    </lineage>
</organism>
<dbReference type="Proteomes" id="UP000019373">
    <property type="component" value="Unassembled WGS sequence"/>
</dbReference>
<keyword evidence="3" id="KW-1185">Reference proteome</keyword>
<gene>
    <name evidence="2" type="ORF">EPUS_05312</name>
</gene>
<proteinExistence type="predicted"/>
<feature type="region of interest" description="Disordered" evidence="1">
    <location>
        <begin position="121"/>
        <end position="155"/>
    </location>
</feature>
<protein>
    <submittedName>
        <fullName evidence="2">Uncharacterized protein</fullName>
    </submittedName>
</protein>
<dbReference type="GeneID" id="19240265"/>
<dbReference type="HOGENOM" id="CLU_1120179_0_0_1"/>